<dbReference type="GO" id="GO:0006520">
    <property type="term" value="P:amino acid metabolic process"/>
    <property type="evidence" value="ECO:0007669"/>
    <property type="project" value="InterPro"/>
</dbReference>
<dbReference type="InterPro" id="IPR004839">
    <property type="entry name" value="Aminotransferase_I/II_large"/>
</dbReference>
<dbReference type="PANTHER" id="PTHR46383">
    <property type="entry name" value="ASPARTATE AMINOTRANSFERASE"/>
    <property type="match status" value="1"/>
</dbReference>
<evidence type="ECO:0000313" key="9">
    <source>
        <dbReference type="Proteomes" id="UP000217994"/>
    </source>
</evidence>
<accession>A0A2A4FDP0</accession>
<dbReference type="EC" id="2.6.1.-" evidence="6"/>
<dbReference type="Gene3D" id="3.90.1150.10">
    <property type="entry name" value="Aspartate Aminotransferase, domain 1"/>
    <property type="match status" value="1"/>
</dbReference>
<evidence type="ECO:0000256" key="1">
    <source>
        <dbReference type="ARBA" id="ARBA00001933"/>
    </source>
</evidence>
<dbReference type="InterPro" id="IPR015421">
    <property type="entry name" value="PyrdxlP-dep_Trfase_major"/>
</dbReference>
<evidence type="ECO:0000256" key="3">
    <source>
        <dbReference type="ARBA" id="ARBA00022576"/>
    </source>
</evidence>
<dbReference type="EMBL" id="MTZU01000056">
    <property type="protein sequence ID" value="PCE30728.1"/>
    <property type="molecule type" value="Genomic_DNA"/>
</dbReference>
<dbReference type="InterPro" id="IPR015424">
    <property type="entry name" value="PyrdxlP-dep_Trfase"/>
</dbReference>
<dbReference type="InterPro" id="IPR004838">
    <property type="entry name" value="NHTrfase_class1_PyrdxlP-BS"/>
</dbReference>
<comment type="caution">
    <text evidence="8">The sequence shown here is derived from an EMBL/GenBank/DDBJ whole genome shotgun (WGS) entry which is preliminary data.</text>
</comment>
<keyword evidence="5" id="KW-0663">Pyridoxal phosphate</keyword>
<sequence>MTAPLASLIARTANPIMAVANAAEASGRQIRLWFGESDVPTPEVICAAATRALAAGDTFYAPRRGLPALRDALAAYQQRLHGIATDPARITVTASGMSAIMIALQAVVTPGSNVVVVAPAWPNIGGAVAAVGACCRFVSLRYEDGWHLDLDALFDAVDGDTKAIYLASPGNPTGWICEPDAQREIVAFCASRGIHVIADEVYERFANDRAVAPTMQGFARDGAPVIVANSFSKTWAMTGWRLGWLVHPAHTDAVVGELNAVNTTGPATFVQRAGITALTEGDTITEALRARCAQGRACVEAALADAPRVRMLSTSAGFYGLLCVDGVSDDLAFAVALAAETGVGLAPGSAFGGACDGYLRLCFALSEARLQSAMERLRDYVANHR</sequence>
<evidence type="ECO:0000313" key="8">
    <source>
        <dbReference type="EMBL" id="PCE30728.1"/>
    </source>
</evidence>
<dbReference type="SUPFAM" id="SSF53383">
    <property type="entry name" value="PLP-dependent transferases"/>
    <property type="match status" value="1"/>
</dbReference>
<reference evidence="8 9" key="1">
    <citation type="submission" date="2017-01" db="EMBL/GenBank/DDBJ databases">
        <title>Whole-Genome Shotgun Sequencing of Two beta-Proteobacterial Species in Search of the Bulgecin Biosynthetic Cluster.</title>
        <authorList>
            <person name="Horsman M.E."/>
            <person name="Marous D.R."/>
            <person name="Li R."/>
            <person name="Oliver R.A."/>
            <person name="Byun B."/>
            <person name="Emrich S.J."/>
            <person name="Boggess B."/>
            <person name="Townsend C.A."/>
            <person name="Mobashery S."/>
        </authorList>
    </citation>
    <scope>NUCLEOTIDE SEQUENCE [LARGE SCALE GENOMIC DNA]</scope>
    <source>
        <strain evidence="8 9">ATCC 31433</strain>
    </source>
</reference>
<dbReference type="GeneID" id="69003295"/>
<dbReference type="InterPro" id="IPR050596">
    <property type="entry name" value="AspAT/PAT-like"/>
</dbReference>
<keyword evidence="4 6" id="KW-0808">Transferase</keyword>
<dbReference type="RefSeq" id="WP_157721131.1">
    <property type="nucleotide sequence ID" value="NZ_CP020739.1"/>
</dbReference>
<proteinExistence type="inferred from homology"/>
<dbReference type="PROSITE" id="PS00105">
    <property type="entry name" value="AA_TRANSFER_CLASS_1"/>
    <property type="match status" value="1"/>
</dbReference>
<protein>
    <recommendedName>
        <fullName evidence="6">Aminotransferase</fullName>
        <ecNumber evidence="6">2.6.1.-</ecNumber>
    </recommendedName>
</protein>
<dbReference type="GO" id="GO:0030170">
    <property type="term" value="F:pyridoxal phosphate binding"/>
    <property type="evidence" value="ECO:0007669"/>
    <property type="project" value="InterPro"/>
</dbReference>
<dbReference type="Proteomes" id="UP000217994">
    <property type="component" value="Unassembled WGS sequence"/>
</dbReference>
<gene>
    <name evidence="8" type="ORF">BZL54_18995</name>
</gene>
<evidence type="ECO:0000256" key="4">
    <source>
        <dbReference type="ARBA" id="ARBA00022679"/>
    </source>
</evidence>
<comment type="similarity">
    <text evidence="2 6">Belongs to the class-I pyridoxal-phosphate-dependent aminotransferase family.</text>
</comment>
<dbReference type="AlphaFoldDB" id="A0A2A4FDP0"/>
<dbReference type="CDD" id="cd00609">
    <property type="entry name" value="AAT_like"/>
    <property type="match status" value="1"/>
</dbReference>
<name>A0A2A4FDP0_9BURK</name>
<dbReference type="PANTHER" id="PTHR46383:SF2">
    <property type="entry name" value="AMINOTRANSFERASE"/>
    <property type="match status" value="1"/>
</dbReference>
<dbReference type="Pfam" id="PF00155">
    <property type="entry name" value="Aminotran_1_2"/>
    <property type="match status" value="1"/>
</dbReference>
<dbReference type="Gene3D" id="3.40.640.10">
    <property type="entry name" value="Type I PLP-dependent aspartate aminotransferase-like (Major domain)"/>
    <property type="match status" value="1"/>
</dbReference>
<evidence type="ECO:0000259" key="7">
    <source>
        <dbReference type="Pfam" id="PF00155"/>
    </source>
</evidence>
<evidence type="ECO:0000256" key="2">
    <source>
        <dbReference type="ARBA" id="ARBA00007441"/>
    </source>
</evidence>
<comment type="cofactor">
    <cofactor evidence="1 6">
        <name>pyridoxal 5'-phosphate</name>
        <dbReference type="ChEBI" id="CHEBI:597326"/>
    </cofactor>
</comment>
<keyword evidence="3 6" id="KW-0032">Aminotransferase</keyword>
<dbReference type="InterPro" id="IPR015422">
    <property type="entry name" value="PyrdxlP-dep_Trfase_small"/>
</dbReference>
<organism evidence="8 9">
    <name type="scientific">Burkholderia ubonensis subsp. mesacidophila</name>
    <dbReference type="NCBI Taxonomy" id="265293"/>
    <lineage>
        <taxon>Bacteria</taxon>
        <taxon>Pseudomonadati</taxon>
        <taxon>Pseudomonadota</taxon>
        <taxon>Betaproteobacteria</taxon>
        <taxon>Burkholderiales</taxon>
        <taxon>Burkholderiaceae</taxon>
        <taxon>Burkholderia</taxon>
        <taxon>Burkholderia cepacia complex</taxon>
    </lineage>
</organism>
<dbReference type="GO" id="GO:0008483">
    <property type="term" value="F:transaminase activity"/>
    <property type="evidence" value="ECO:0007669"/>
    <property type="project" value="UniProtKB-KW"/>
</dbReference>
<evidence type="ECO:0000256" key="6">
    <source>
        <dbReference type="RuleBase" id="RU000481"/>
    </source>
</evidence>
<feature type="domain" description="Aminotransferase class I/classII large" evidence="7">
    <location>
        <begin position="34"/>
        <end position="377"/>
    </location>
</feature>
<evidence type="ECO:0000256" key="5">
    <source>
        <dbReference type="ARBA" id="ARBA00022898"/>
    </source>
</evidence>